<dbReference type="InterPro" id="IPR036593">
    <property type="entry name" value="CPE0013-like_sf"/>
</dbReference>
<comment type="caution">
    <text evidence="1">The sequence shown here is derived from an EMBL/GenBank/DDBJ whole genome shotgun (WGS) entry which is preliminary data.</text>
</comment>
<evidence type="ECO:0000313" key="1">
    <source>
        <dbReference type="EMBL" id="PMC81471.1"/>
    </source>
</evidence>
<reference evidence="1 2" key="1">
    <citation type="submission" date="2017-09" db="EMBL/GenBank/DDBJ databases">
        <title>Bacterial strain isolated from the female urinary microbiota.</title>
        <authorList>
            <person name="Thomas-White K."/>
            <person name="Kumar N."/>
            <person name="Forster S."/>
            <person name="Putonti C."/>
            <person name="Lawley T."/>
            <person name="Wolfe A.J."/>
        </authorList>
    </citation>
    <scope>NUCLEOTIDE SEQUENCE [LARGE SCALE GENOMIC DNA]</scope>
    <source>
        <strain evidence="1 2">UMB0204</strain>
    </source>
</reference>
<evidence type="ECO:0000313" key="2">
    <source>
        <dbReference type="Proteomes" id="UP000235658"/>
    </source>
</evidence>
<sequence>MKNKELVCIKCPRGCKLFIGNIEHPDQLIVEGNQCPRGEQYAVDEIVDPKRTITATIKLISETERRLPIRTDGEIPKKLYKEIVDEINKMKVTAPIKRGQVLVENIKDTGIDLISTKAVRK</sequence>
<accession>A0A2N6UIK8</accession>
<dbReference type="SUPFAM" id="SSF160148">
    <property type="entry name" value="CPE0013-like"/>
    <property type="match status" value="1"/>
</dbReference>
<dbReference type="Proteomes" id="UP000235658">
    <property type="component" value="Unassembled WGS sequence"/>
</dbReference>
<name>A0A2N6UIK8_9FIRM</name>
<dbReference type="PANTHER" id="PTHR39450">
    <property type="entry name" value="MOLYBDOPTERIN OXIDOREDUCTASE, 4FE-4S CLUSTER-BINDING SUBUNIT"/>
    <property type="match status" value="1"/>
</dbReference>
<dbReference type="EMBL" id="PNHP01000003">
    <property type="protein sequence ID" value="PMC81471.1"/>
    <property type="molecule type" value="Genomic_DNA"/>
</dbReference>
<dbReference type="RefSeq" id="WP_004818029.1">
    <property type="nucleotide sequence ID" value="NZ_PNHP01000003.1"/>
</dbReference>
<dbReference type="InterPro" id="IPR012460">
    <property type="entry name" value="DUF1667"/>
</dbReference>
<dbReference type="PANTHER" id="PTHR39450:SF1">
    <property type="entry name" value="DUF1667 DOMAIN-CONTAINING PROTEIN"/>
    <property type="match status" value="1"/>
</dbReference>
<dbReference type="Gene3D" id="3.10.530.10">
    <property type="entry name" value="CPE0013-like"/>
    <property type="match status" value="1"/>
</dbReference>
<dbReference type="GeneID" id="84578622"/>
<dbReference type="AlphaFoldDB" id="A0A2N6UIK8"/>
<proteinExistence type="predicted"/>
<dbReference type="Pfam" id="PF07892">
    <property type="entry name" value="DUF1667"/>
    <property type="match status" value="1"/>
</dbReference>
<protein>
    <submittedName>
        <fullName evidence="1">DUF1667 domain-containing protein</fullName>
    </submittedName>
</protein>
<organism evidence="1 2">
    <name type="scientific">Anaerococcus hydrogenalis</name>
    <dbReference type="NCBI Taxonomy" id="33029"/>
    <lineage>
        <taxon>Bacteria</taxon>
        <taxon>Bacillati</taxon>
        <taxon>Bacillota</taxon>
        <taxon>Tissierellia</taxon>
        <taxon>Tissierellales</taxon>
        <taxon>Peptoniphilaceae</taxon>
        <taxon>Anaerococcus</taxon>
    </lineage>
</organism>
<gene>
    <name evidence="1" type="ORF">CJ192_05435</name>
</gene>